<dbReference type="Proteomes" id="UP001055115">
    <property type="component" value="Unassembled WGS sequence"/>
</dbReference>
<dbReference type="RefSeq" id="XP_049134578.1">
    <property type="nucleotide sequence ID" value="XM_049278621.1"/>
</dbReference>
<proteinExistence type="predicted"/>
<dbReference type="AlphaFoldDB" id="A0AA37PHE3"/>
<evidence type="ECO:0000313" key="1">
    <source>
        <dbReference type="EMBL" id="GKT52228.1"/>
    </source>
</evidence>
<accession>A0AA37PHE3</accession>
<organism evidence="1 2">
    <name type="scientific">Colletotrichum spaethianum</name>
    <dbReference type="NCBI Taxonomy" id="700344"/>
    <lineage>
        <taxon>Eukaryota</taxon>
        <taxon>Fungi</taxon>
        <taxon>Dikarya</taxon>
        <taxon>Ascomycota</taxon>
        <taxon>Pezizomycotina</taxon>
        <taxon>Sordariomycetes</taxon>
        <taxon>Hypocreomycetidae</taxon>
        <taxon>Glomerellales</taxon>
        <taxon>Glomerellaceae</taxon>
        <taxon>Colletotrichum</taxon>
        <taxon>Colletotrichum spaethianum species complex</taxon>
    </lineage>
</organism>
<reference evidence="1 2" key="1">
    <citation type="submission" date="2022-03" db="EMBL/GenBank/DDBJ databases">
        <title>Genome data of Colletotrichum spp.</title>
        <authorList>
            <person name="Utami Y.D."/>
            <person name="Hiruma K."/>
        </authorList>
    </citation>
    <scope>NUCLEOTIDE SEQUENCE [LARGE SCALE GENOMIC DNA]</scope>
    <source>
        <strain evidence="1 2">MAFF 239500</strain>
    </source>
</reference>
<keyword evidence="2" id="KW-1185">Reference proteome</keyword>
<name>A0AA37PHE3_9PEZI</name>
<dbReference type="GeneID" id="73333211"/>
<evidence type="ECO:0000313" key="2">
    <source>
        <dbReference type="Proteomes" id="UP001055115"/>
    </source>
</evidence>
<dbReference type="EMBL" id="BQXU01000063">
    <property type="protein sequence ID" value="GKT52228.1"/>
    <property type="molecule type" value="Genomic_DNA"/>
</dbReference>
<gene>
    <name evidence="1" type="ORF">ColSpa_12409</name>
</gene>
<protein>
    <submittedName>
        <fullName evidence="1">Uncharacterized protein</fullName>
    </submittedName>
</protein>
<sequence>MCLSMMGGVGFAVSHHCFYRSLAGTQLSPETYHAFGAVGGATSQQLNIALGTLLASMSKILLSMAVSTAQEQHAWSVIKARPSKLRSIDGLLASKSNVLSILDARLWLRYPLSMFLSLLFCHPDRQGNCSEECNNWTSSQY</sequence>
<comment type="caution">
    <text evidence="1">The sequence shown here is derived from an EMBL/GenBank/DDBJ whole genome shotgun (WGS) entry which is preliminary data.</text>
</comment>